<dbReference type="PANTHER" id="PTHR23024:SF546">
    <property type="entry name" value="CARBOXYLESTERASE 120-RELATED"/>
    <property type="match status" value="1"/>
</dbReference>
<keyword evidence="4" id="KW-1185">Reference proteome</keyword>
<dbReference type="InterPro" id="IPR029058">
    <property type="entry name" value="AB_hydrolase_fold"/>
</dbReference>
<evidence type="ECO:0000256" key="1">
    <source>
        <dbReference type="SAM" id="MobiDB-lite"/>
    </source>
</evidence>
<feature type="domain" description="Alpha/beta hydrolase fold-3" evidence="2">
    <location>
        <begin position="166"/>
        <end position="385"/>
    </location>
</feature>
<dbReference type="InterPro" id="IPR013094">
    <property type="entry name" value="AB_hydrolase_3"/>
</dbReference>
<comment type="caution">
    <text evidence="3">The sequence shown here is derived from an EMBL/GenBank/DDBJ whole genome shotgun (WGS) entry which is preliminary data.</text>
</comment>
<dbReference type="GO" id="GO:0016787">
    <property type="term" value="F:hydrolase activity"/>
    <property type="evidence" value="ECO:0007669"/>
    <property type="project" value="InterPro"/>
</dbReference>
<protein>
    <recommendedName>
        <fullName evidence="2">Alpha/beta hydrolase fold-3 domain-containing protein</fullName>
    </recommendedName>
</protein>
<gene>
    <name evidence="3" type="ORF">HHK36_028800</name>
</gene>
<name>A0A834YG22_TETSI</name>
<feature type="region of interest" description="Disordered" evidence="1">
    <location>
        <begin position="61"/>
        <end position="90"/>
    </location>
</feature>
<evidence type="ECO:0000259" key="2">
    <source>
        <dbReference type="Pfam" id="PF07859"/>
    </source>
</evidence>
<dbReference type="EMBL" id="JABCRI010000022">
    <property type="protein sequence ID" value="KAF8379366.1"/>
    <property type="molecule type" value="Genomic_DNA"/>
</dbReference>
<dbReference type="Gene3D" id="3.40.50.1820">
    <property type="entry name" value="alpha/beta hydrolase"/>
    <property type="match status" value="1"/>
</dbReference>
<sequence length="410" mass="45195">MMGDMVICFEWEEMLPRLWVGIWESSLAFGPDQGETSNLILITRHLNFSIILDRVRILGESEREASRNRRPPKLQSIHRNMTDQTPSANSTINPYEYLQIVRNSDGTLTRLLPIPSTAATGNNGDQSPVISQDFPLNPNTNTWIRIFRPGQVPDSSSSSSSKLPLIIYFHGGGFILCSADSVMFHSFCSTMVTELSSLIVSVGYRLAPEHRLPAAYEDAVDAIHWIRDQSWLRDLADFSQCFLMGTSAGGNIAYHAGLRAAAAAPDDLEPLKIKGFILHQPFFGGSQRTGSELRLVNDPILPLCATDLMWDLGLPIGADRDHEYCNAMIGGGTAIEQIGLLGWRCLVTGCDGDPLVDRQIELVRRLEEKGVGVVSVFGEGGFHGVELFDPDKARALFLVVKDFIFSVVTA</sequence>
<dbReference type="OMA" id="SADTHEY"/>
<evidence type="ECO:0000313" key="4">
    <source>
        <dbReference type="Proteomes" id="UP000655225"/>
    </source>
</evidence>
<feature type="compositionally biased region" description="Polar residues" evidence="1">
    <location>
        <begin position="77"/>
        <end position="90"/>
    </location>
</feature>
<accession>A0A834YG22</accession>
<dbReference type="Pfam" id="PF07859">
    <property type="entry name" value="Abhydrolase_3"/>
    <property type="match status" value="1"/>
</dbReference>
<dbReference type="PANTHER" id="PTHR23024">
    <property type="entry name" value="ARYLACETAMIDE DEACETYLASE"/>
    <property type="match status" value="1"/>
</dbReference>
<organism evidence="3 4">
    <name type="scientific">Tetracentron sinense</name>
    <name type="common">Spur-leaf</name>
    <dbReference type="NCBI Taxonomy" id="13715"/>
    <lineage>
        <taxon>Eukaryota</taxon>
        <taxon>Viridiplantae</taxon>
        <taxon>Streptophyta</taxon>
        <taxon>Embryophyta</taxon>
        <taxon>Tracheophyta</taxon>
        <taxon>Spermatophyta</taxon>
        <taxon>Magnoliopsida</taxon>
        <taxon>Trochodendrales</taxon>
        <taxon>Trochodendraceae</taxon>
        <taxon>Tetracentron</taxon>
    </lineage>
</organism>
<dbReference type="AlphaFoldDB" id="A0A834YG22"/>
<dbReference type="OrthoDB" id="408631at2759"/>
<dbReference type="SUPFAM" id="SSF53474">
    <property type="entry name" value="alpha/beta-Hydrolases"/>
    <property type="match status" value="1"/>
</dbReference>
<dbReference type="Proteomes" id="UP000655225">
    <property type="component" value="Unassembled WGS sequence"/>
</dbReference>
<proteinExistence type="predicted"/>
<reference evidence="3 4" key="1">
    <citation type="submission" date="2020-04" db="EMBL/GenBank/DDBJ databases">
        <title>Plant Genome Project.</title>
        <authorList>
            <person name="Zhang R.-G."/>
        </authorList>
    </citation>
    <scope>NUCLEOTIDE SEQUENCE [LARGE SCALE GENOMIC DNA]</scope>
    <source>
        <strain evidence="3">YNK0</strain>
        <tissue evidence="3">Leaf</tissue>
    </source>
</reference>
<evidence type="ECO:0000313" key="3">
    <source>
        <dbReference type="EMBL" id="KAF8379366.1"/>
    </source>
</evidence>
<dbReference type="InterPro" id="IPR050466">
    <property type="entry name" value="Carboxylest/Gibb_receptor"/>
</dbReference>